<dbReference type="Proteomes" id="UP000308267">
    <property type="component" value="Unassembled WGS sequence"/>
</dbReference>
<dbReference type="AlphaFoldDB" id="A0A4S2LME2"/>
<organism evidence="11 12">
    <name type="scientific">Opisthorchis felineus</name>
    <dbReference type="NCBI Taxonomy" id="147828"/>
    <lineage>
        <taxon>Eukaryota</taxon>
        <taxon>Metazoa</taxon>
        <taxon>Spiralia</taxon>
        <taxon>Lophotrochozoa</taxon>
        <taxon>Platyhelminthes</taxon>
        <taxon>Trematoda</taxon>
        <taxon>Digenea</taxon>
        <taxon>Opisthorchiida</taxon>
        <taxon>Opisthorchiata</taxon>
        <taxon>Opisthorchiidae</taxon>
        <taxon>Opisthorchis</taxon>
    </lineage>
</organism>
<dbReference type="PANTHER" id="PTHR43048">
    <property type="entry name" value="METHYLMALONYL-COA EPIMERASE"/>
    <property type="match status" value="1"/>
</dbReference>
<dbReference type="Gene3D" id="3.10.180.10">
    <property type="entry name" value="2,3-Dihydroxybiphenyl 1,2-Dioxygenase, domain 1"/>
    <property type="match status" value="1"/>
</dbReference>
<evidence type="ECO:0000256" key="4">
    <source>
        <dbReference type="ARBA" id="ARBA00023285"/>
    </source>
</evidence>
<evidence type="ECO:0000256" key="1">
    <source>
        <dbReference type="ARBA" id="ARBA00009308"/>
    </source>
</evidence>
<accession>A0A4S2LME2</accession>
<dbReference type="InterPro" id="IPR051785">
    <property type="entry name" value="MMCE/EMCE_epimerase"/>
</dbReference>
<dbReference type="NCBIfam" id="TIGR03081">
    <property type="entry name" value="metmalonyl_epim"/>
    <property type="match status" value="1"/>
</dbReference>
<evidence type="ECO:0000256" key="2">
    <source>
        <dbReference type="ARBA" id="ARBA00022723"/>
    </source>
</evidence>
<dbReference type="STRING" id="147828.A0A4S2LME2"/>
<evidence type="ECO:0000256" key="7">
    <source>
        <dbReference type="ARBA" id="ARBA00066411"/>
    </source>
</evidence>
<comment type="caution">
    <text evidence="11">The sequence shown here is derived from an EMBL/GenBank/DDBJ whole genome shotgun (WGS) entry which is preliminary data.</text>
</comment>
<reference evidence="11 12" key="1">
    <citation type="journal article" date="2019" name="BMC Genomics">
        <title>New insights from Opisthorchis felineus genome: update on genomics of the epidemiologically important liver flukes.</title>
        <authorList>
            <person name="Ershov N.I."/>
            <person name="Mordvinov V.A."/>
            <person name="Prokhortchouk E.B."/>
            <person name="Pakharukova M.Y."/>
            <person name="Gunbin K.V."/>
            <person name="Ustyantsev K."/>
            <person name="Genaev M.A."/>
            <person name="Blinov A.G."/>
            <person name="Mazur A."/>
            <person name="Boulygina E."/>
            <person name="Tsygankova S."/>
            <person name="Khrameeva E."/>
            <person name="Chekanov N."/>
            <person name="Fan G."/>
            <person name="Xiao A."/>
            <person name="Zhang H."/>
            <person name="Xu X."/>
            <person name="Yang H."/>
            <person name="Solovyev V."/>
            <person name="Lee S.M."/>
            <person name="Liu X."/>
            <person name="Afonnikov D.A."/>
            <person name="Skryabin K.G."/>
        </authorList>
    </citation>
    <scope>NUCLEOTIDE SEQUENCE [LARGE SCALE GENOMIC DNA]</scope>
    <source>
        <strain evidence="11">AK-0245</strain>
        <tissue evidence="11">Whole organism</tissue>
    </source>
</reference>
<evidence type="ECO:0000256" key="6">
    <source>
        <dbReference type="ARBA" id="ARBA00053742"/>
    </source>
</evidence>
<evidence type="ECO:0000256" key="9">
    <source>
        <dbReference type="ARBA" id="ARBA00081771"/>
    </source>
</evidence>
<evidence type="ECO:0000256" key="8">
    <source>
        <dbReference type="ARBA" id="ARBA00071337"/>
    </source>
</evidence>
<dbReference type="EMBL" id="SJOL01006586">
    <property type="protein sequence ID" value="TGZ64832.1"/>
    <property type="molecule type" value="Genomic_DNA"/>
</dbReference>
<evidence type="ECO:0000259" key="10">
    <source>
        <dbReference type="PROSITE" id="PS51819"/>
    </source>
</evidence>
<gene>
    <name evidence="11" type="ORF">CRM22_006139</name>
</gene>
<comment type="function">
    <text evidence="6">Methylmalonyl-CoA epimerase involved in propionyl-CoA metabolism.</text>
</comment>
<keyword evidence="12" id="KW-1185">Reference proteome</keyword>
<comment type="similarity">
    <text evidence="1">Belongs to the methylmalonyl-CoA epimerase family.</text>
</comment>
<name>A0A4S2LME2_OPIFE</name>
<sequence>MLAKLQPLLCSFARGLSTKPWKVTGLNHVAMVVPDVEKAATFYRDTFGVQVDKPFTAEAHGVHVAFVHMGNTKIELISPIDEHSPVAKFLERNKSGGLHHICVEVDDLRGAVEGIKKKNLRFLAPEPKVGACGLPVIFMHPKDANGVLIELEASHSTEGH</sequence>
<feature type="domain" description="VOC" evidence="10">
    <location>
        <begin position="25"/>
        <end position="154"/>
    </location>
</feature>
<dbReference type="GO" id="GO:0004493">
    <property type="term" value="F:methylmalonyl-CoA epimerase activity"/>
    <property type="evidence" value="ECO:0007669"/>
    <property type="project" value="UniProtKB-EC"/>
</dbReference>
<evidence type="ECO:0000313" key="11">
    <source>
        <dbReference type="EMBL" id="TGZ64832.1"/>
    </source>
</evidence>
<evidence type="ECO:0000256" key="3">
    <source>
        <dbReference type="ARBA" id="ARBA00023235"/>
    </source>
</evidence>
<dbReference type="SUPFAM" id="SSF54593">
    <property type="entry name" value="Glyoxalase/Bleomycin resistance protein/Dihydroxybiphenyl dioxygenase"/>
    <property type="match status" value="1"/>
</dbReference>
<dbReference type="InterPro" id="IPR029068">
    <property type="entry name" value="Glyas_Bleomycin-R_OHBP_Dase"/>
</dbReference>
<dbReference type="Pfam" id="PF13669">
    <property type="entry name" value="Glyoxalase_4"/>
    <property type="match status" value="1"/>
</dbReference>
<dbReference type="OrthoDB" id="16820at2759"/>
<dbReference type="FunFam" id="3.10.180.10:FF:000003">
    <property type="entry name" value="Methylmalonyl-CoA epimerase, mitochondrial"/>
    <property type="match status" value="1"/>
</dbReference>
<evidence type="ECO:0000313" key="12">
    <source>
        <dbReference type="Proteomes" id="UP000308267"/>
    </source>
</evidence>
<keyword evidence="2" id="KW-0479">Metal-binding</keyword>
<dbReference type="EC" id="5.1.99.1" evidence="7"/>
<dbReference type="GO" id="GO:0046491">
    <property type="term" value="P:L-methylmalonyl-CoA metabolic process"/>
    <property type="evidence" value="ECO:0007669"/>
    <property type="project" value="TreeGrafter"/>
</dbReference>
<dbReference type="PROSITE" id="PS51819">
    <property type="entry name" value="VOC"/>
    <property type="match status" value="1"/>
</dbReference>
<dbReference type="PANTHER" id="PTHR43048:SF3">
    <property type="entry name" value="METHYLMALONYL-COA EPIMERASE, MITOCHONDRIAL"/>
    <property type="match status" value="1"/>
</dbReference>
<keyword evidence="3" id="KW-0413">Isomerase</keyword>
<protein>
    <recommendedName>
        <fullName evidence="8">Methylmalonyl-CoA epimerase, mitochondrial</fullName>
        <ecNumber evidence="7">5.1.99.1</ecNumber>
    </recommendedName>
    <alternativeName>
        <fullName evidence="9">DL-methylmalonyl-CoA racemase</fullName>
    </alternativeName>
</protein>
<dbReference type="GO" id="GO:0005739">
    <property type="term" value="C:mitochondrion"/>
    <property type="evidence" value="ECO:0007669"/>
    <property type="project" value="TreeGrafter"/>
</dbReference>
<dbReference type="GO" id="GO:0046872">
    <property type="term" value="F:metal ion binding"/>
    <property type="evidence" value="ECO:0007669"/>
    <property type="project" value="UniProtKB-KW"/>
</dbReference>
<comment type="catalytic activity">
    <reaction evidence="5">
        <text>(R)-methylmalonyl-CoA = (S)-methylmalonyl-CoA</text>
        <dbReference type="Rhea" id="RHEA:20553"/>
        <dbReference type="ChEBI" id="CHEBI:57326"/>
        <dbReference type="ChEBI" id="CHEBI:57327"/>
        <dbReference type="EC" id="5.1.99.1"/>
    </reaction>
    <physiologicalReaction direction="right-to-left" evidence="5">
        <dbReference type="Rhea" id="RHEA:20555"/>
    </physiologicalReaction>
</comment>
<proteinExistence type="inferred from homology"/>
<dbReference type="InterPro" id="IPR017515">
    <property type="entry name" value="MeMalonyl-CoA_epimerase"/>
</dbReference>
<dbReference type="CDD" id="cd07249">
    <property type="entry name" value="MMCE"/>
    <property type="match status" value="1"/>
</dbReference>
<keyword evidence="4" id="KW-0170">Cobalt</keyword>
<dbReference type="InterPro" id="IPR037523">
    <property type="entry name" value="VOC_core"/>
</dbReference>
<evidence type="ECO:0000256" key="5">
    <source>
        <dbReference type="ARBA" id="ARBA00050406"/>
    </source>
</evidence>